<dbReference type="EMBL" id="JBBMQO010000001">
    <property type="protein sequence ID" value="MEM5499972.1"/>
    <property type="molecule type" value="Genomic_DNA"/>
</dbReference>
<feature type="signal peptide" evidence="2">
    <location>
        <begin position="1"/>
        <end position="25"/>
    </location>
</feature>
<evidence type="ECO:0000313" key="4">
    <source>
        <dbReference type="Proteomes" id="UP001477870"/>
    </source>
</evidence>
<dbReference type="PIRSF" id="PIRSF017082">
    <property type="entry name" value="YflP"/>
    <property type="match status" value="1"/>
</dbReference>
<accession>A0ABU9T1G5</accession>
<comment type="caution">
    <text evidence="3">The sequence shown here is derived from an EMBL/GenBank/DDBJ whole genome shotgun (WGS) entry which is preliminary data.</text>
</comment>
<sequence>MNNSKIKWSAIALLVASFAAPQVAAQDYPEKPITIIFPWASGDPTETVLRMLGKHAAERLGQPFVINQIQGAGGTRAAAEGAKAEADGYTLLSNWVAPQIAAKLFNPKLPYDNDSYMPVGGVMAMPFTVTVAADHPANNIAEFVTWAEEHDRKLNYGVCAAQSVPRLVGEQFMRSAGIDYNPIPNNSGCMGDNMTGLLNGTLDVSVGVVAATTILEGQVKHLGLISDAPHPMAPDLKTASEQGVSIGWGNAALGWGGLVAPAGTPEEHLKVLQDVIEEVVNSEEFLADLGNLAAMVSYVPPAEFEQLWSDSVELLAPYISDIKTKN</sequence>
<dbReference type="RefSeq" id="WP_342845859.1">
    <property type="nucleotide sequence ID" value="NZ_JBBMQO010000001.1"/>
</dbReference>
<dbReference type="Gene3D" id="3.40.190.10">
    <property type="entry name" value="Periplasmic binding protein-like II"/>
    <property type="match status" value="1"/>
</dbReference>
<dbReference type="Proteomes" id="UP001477870">
    <property type="component" value="Unassembled WGS sequence"/>
</dbReference>
<feature type="chain" id="PRO_5047496784" evidence="2">
    <location>
        <begin position="26"/>
        <end position="326"/>
    </location>
</feature>
<dbReference type="Gene3D" id="3.40.190.150">
    <property type="entry name" value="Bordetella uptake gene, domain 1"/>
    <property type="match status" value="1"/>
</dbReference>
<keyword evidence="2" id="KW-0732">Signal</keyword>
<dbReference type="InterPro" id="IPR005064">
    <property type="entry name" value="BUG"/>
</dbReference>
<dbReference type="PANTHER" id="PTHR42928">
    <property type="entry name" value="TRICARBOXYLATE-BINDING PROTEIN"/>
    <property type="match status" value="1"/>
</dbReference>
<dbReference type="PANTHER" id="PTHR42928:SF5">
    <property type="entry name" value="BLR1237 PROTEIN"/>
    <property type="match status" value="1"/>
</dbReference>
<gene>
    <name evidence="3" type="ORF">WNY59_00055</name>
</gene>
<organism evidence="3 4">
    <name type="scientific">Ahrensia kielensis</name>
    <dbReference type="NCBI Taxonomy" id="76980"/>
    <lineage>
        <taxon>Bacteria</taxon>
        <taxon>Pseudomonadati</taxon>
        <taxon>Pseudomonadota</taxon>
        <taxon>Alphaproteobacteria</taxon>
        <taxon>Hyphomicrobiales</taxon>
        <taxon>Ahrensiaceae</taxon>
        <taxon>Ahrensia</taxon>
    </lineage>
</organism>
<name>A0ABU9T1G5_9HYPH</name>
<proteinExistence type="inferred from homology"/>
<dbReference type="Pfam" id="PF03401">
    <property type="entry name" value="TctC"/>
    <property type="match status" value="1"/>
</dbReference>
<keyword evidence="4" id="KW-1185">Reference proteome</keyword>
<evidence type="ECO:0000313" key="3">
    <source>
        <dbReference type="EMBL" id="MEM5499972.1"/>
    </source>
</evidence>
<protein>
    <submittedName>
        <fullName evidence="3">Tripartite tricarboxylate transporter substrate binding protein</fullName>
    </submittedName>
</protein>
<evidence type="ECO:0000256" key="2">
    <source>
        <dbReference type="SAM" id="SignalP"/>
    </source>
</evidence>
<dbReference type="CDD" id="cd07012">
    <property type="entry name" value="PBP2_Bug_TTT"/>
    <property type="match status" value="1"/>
</dbReference>
<evidence type="ECO:0000256" key="1">
    <source>
        <dbReference type="ARBA" id="ARBA00006987"/>
    </source>
</evidence>
<reference evidence="3 4" key="1">
    <citation type="submission" date="2024-03" db="EMBL/GenBank/DDBJ databases">
        <title>Community enrichment and isolation of bacterial strains for fucoidan degradation.</title>
        <authorList>
            <person name="Sichert A."/>
        </authorList>
    </citation>
    <scope>NUCLEOTIDE SEQUENCE [LARGE SCALE GENOMIC DNA]</scope>
    <source>
        <strain evidence="3 4">AS62</strain>
    </source>
</reference>
<comment type="similarity">
    <text evidence="1">Belongs to the UPF0065 (bug) family.</text>
</comment>
<dbReference type="InterPro" id="IPR042100">
    <property type="entry name" value="Bug_dom1"/>
</dbReference>